<gene>
    <name evidence="2" type="ORF">MENT_LOCUS54685</name>
</gene>
<evidence type="ECO:0000256" key="1">
    <source>
        <dbReference type="ARBA" id="ARBA00023033"/>
    </source>
</evidence>
<dbReference type="Gene3D" id="1.10.630.10">
    <property type="entry name" value="Cytochrome P450"/>
    <property type="match status" value="1"/>
</dbReference>
<name>A0A6V7XPD7_MELEN</name>
<dbReference type="OrthoDB" id="1055148at2759"/>
<dbReference type="SUPFAM" id="SSF48264">
    <property type="entry name" value="Cytochrome P450"/>
    <property type="match status" value="1"/>
</dbReference>
<dbReference type="GO" id="GO:0004497">
    <property type="term" value="F:monooxygenase activity"/>
    <property type="evidence" value="ECO:0007669"/>
    <property type="project" value="UniProtKB-KW"/>
</dbReference>
<sequence length="59" mass="6901">MGESLAKTELFLFTANFFRHFQVLPVDPLHPPSSEKIGGFIVKHQHYNCRIIVRTKKEF</sequence>
<dbReference type="GO" id="GO:0005506">
    <property type="term" value="F:iron ion binding"/>
    <property type="evidence" value="ECO:0007669"/>
    <property type="project" value="InterPro"/>
</dbReference>
<dbReference type="GO" id="GO:0020037">
    <property type="term" value="F:heme binding"/>
    <property type="evidence" value="ECO:0007669"/>
    <property type="project" value="InterPro"/>
</dbReference>
<proteinExistence type="predicted"/>
<accession>A0A6V7XPD7</accession>
<comment type="caution">
    <text evidence="2">The sequence shown here is derived from an EMBL/GenBank/DDBJ whole genome shotgun (WGS) entry which is preliminary data.</text>
</comment>
<dbReference type="Proteomes" id="UP000580250">
    <property type="component" value="Unassembled WGS sequence"/>
</dbReference>
<keyword evidence="1" id="KW-0560">Oxidoreductase</keyword>
<keyword evidence="1" id="KW-0503">Monooxygenase</keyword>
<dbReference type="InterPro" id="IPR036396">
    <property type="entry name" value="Cyt_P450_sf"/>
</dbReference>
<evidence type="ECO:0000313" key="2">
    <source>
        <dbReference type="EMBL" id="CAD2201156.1"/>
    </source>
</evidence>
<dbReference type="AlphaFoldDB" id="A0A6V7XPD7"/>
<reference evidence="2 3" key="1">
    <citation type="submission" date="2020-08" db="EMBL/GenBank/DDBJ databases">
        <authorList>
            <person name="Koutsovoulos G."/>
            <person name="Danchin GJ E."/>
        </authorList>
    </citation>
    <scope>NUCLEOTIDE SEQUENCE [LARGE SCALE GENOMIC DNA]</scope>
</reference>
<organism evidence="2 3">
    <name type="scientific">Meloidogyne enterolobii</name>
    <name type="common">Root-knot nematode worm</name>
    <name type="synonym">Meloidogyne mayaguensis</name>
    <dbReference type="NCBI Taxonomy" id="390850"/>
    <lineage>
        <taxon>Eukaryota</taxon>
        <taxon>Metazoa</taxon>
        <taxon>Ecdysozoa</taxon>
        <taxon>Nematoda</taxon>
        <taxon>Chromadorea</taxon>
        <taxon>Rhabditida</taxon>
        <taxon>Tylenchina</taxon>
        <taxon>Tylenchomorpha</taxon>
        <taxon>Tylenchoidea</taxon>
        <taxon>Meloidogynidae</taxon>
        <taxon>Meloidogyninae</taxon>
        <taxon>Meloidogyne</taxon>
    </lineage>
</organism>
<dbReference type="GO" id="GO:0016705">
    <property type="term" value="F:oxidoreductase activity, acting on paired donors, with incorporation or reduction of molecular oxygen"/>
    <property type="evidence" value="ECO:0007669"/>
    <property type="project" value="InterPro"/>
</dbReference>
<dbReference type="EMBL" id="CAJEWN010001964">
    <property type="protein sequence ID" value="CAD2201156.1"/>
    <property type="molecule type" value="Genomic_DNA"/>
</dbReference>
<evidence type="ECO:0000313" key="3">
    <source>
        <dbReference type="Proteomes" id="UP000580250"/>
    </source>
</evidence>
<protein>
    <submittedName>
        <fullName evidence="2">Uncharacterized protein</fullName>
    </submittedName>
</protein>